<dbReference type="EMBL" id="CP097116">
    <property type="protein sequence ID" value="USS85321.1"/>
    <property type="molecule type" value="Genomic_DNA"/>
</dbReference>
<dbReference type="Gene3D" id="3.10.450.40">
    <property type="match status" value="2"/>
</dbReference>
<dbReference type="InterPro" id="IPR041401">
    <property type="entry name" value="TseB-like_dom"/>
</dbReference>
<organism evidence="4 5">
    <name type="scientific">Fructilactobacillus myrtifloralis</name>
    <dbReference type="NCBI Taxonomy" id="2940301"/>
    <lineage>
        <taxon>Bacteria</taxon>
        <taxon>Bacillati</taxon>
        <taxon>Bacillota</taxon>
        <taxon>Bacilli</taxon>
        <taxon>Lactobacillales</taxon>
        <taxon>Lactobacillaceae</taxon>
        <taxon>Fructilactobacillus</taxon>
    </lineage>
</organism>
<dbReference type="Pfam" id="PF03413">
    <property type="entry name" value="PepSY"/>
    <property type="match status" value="1"/>
</dbReference>
<name>A0ABY5BQ62_9LACO</name>
<feature type="transmembrane region" description="Helical" evidence="1">
    <location>
        <begin position="14"/>
        <end position="36"/>
    </location>
</feature>
<gene>
    <name evidence="4" type="ORF">M3M35_01260</name>
</gene>
<dbReference type="InterPro" id="IPR046350">
    <property type="entry name" value="Cystatin_sf"/>
</dbReference>
<evidence type="ECO:0000256" key="1">
    <source>
        <dbReference type="SAM" id="Phobius"/>
    </source>
</evidence>
<dbReference type="InterPro" id="IPR025711">
    <property type="entry name" value="PepSY"/>
</dbReference>
<protein>
    <submittedName>
        <fullName evidence="4">DUF5590 domain-containing protein</fullName>
    </submittedName>
</protein>
<keyword evidence="1" id="KW-0812">Transmembrane</keyword>
<evidence type="ECO:0000313" key="4">
    <source>
        <dbReference type="EMBL" id="USS85321.1"/>
    </source>
</evidence>
<dbReference type="RefSeq" id="WP_252750216.1">
    <property type="nucleotide sequence ID" value="NZ_CP097116.1"/>
</dbReference>
<keyword evidence="1" id="KW-1133">Transmembrane helix</keyword>
<dbReference type="Pfam" id="PF17881">
    <property type="entry name" value="TseB"/>
    <property type="match status" value="1"/>
</dbReference>
<dbReference type="Proteomes" id="UP001056707">
    <property type="component" value="Chromosome"/>
</dbReference>
<evidence type="ECO:0000259" key="3">
    <source>
        <dbReference type="Pfam" id="PF17881"/>
    </source>
</evidence>
<dbReference type="SUPFAM" id="SSF54403">
    <property type="entry name" value="Cystatin/monellin"/>
    <property type="match status" value="2"/>
</dbReference>
<feature type="domain" description="PepSY" evidence="2">
    <location>
        <begin position="105"/>
        <end position="161"/>
    </location>
</feature>
<keyword evidence="1" id="KW-0472">Membrane</keyword>
<feature type="domain" description="Cell wall elongation regulator TseB-like" evidence="3">
    <location>
        <begin position="47"/>
        <end position="89"/>
    </location>
</feature>
<evidence type="ECO:0000313" key="5">
    <source>
        <dbReference type="Proteomes" id="UP001056707"/>
    </source>
</evidence>
<accession>A0ABY5BQ62</accession>
<proteinExistence type="predicted"/>
<evidence type="ECO:0000259" key="2">
    <source>
        <dbReference type="Pfam" id="PF03413"/>
    </source>
</evidence>
<keyword evidence="5" id="KW-1185">Reference proteome</keyword>
<sequence>MRERRQRKFKLQRLLSWVGAFLVVVVLALVIIMFIAKLPQKQTLKSATNLAEQHAHFHDVQKTYKANLKRPYYTVVGKNQANQPAYAIVSSDFKHIRVMKKTDGITAENASAIAQRRVAGDVTNAGLLIYRKQPTWVVTLQSKHQVHYVLVNFKTGKVVKTLNL</sequence>
<reference evidence="4" key="1">
    <citation type="submission" date="2022-05" db="EMBL/GenBank/DDBJ databases">
        <authorList>
            <person name="Oliphant S.A."/>
            <person name="Watson-Haigh N.S."/>
            <person name="Sumby K.M."/>
            <person name="Gardner J.M."/>
            <person name="Jiranek V."/>
        </authorList>
    </citation>
    <scope>NUCLEOTIDE SEQUENCE</scope>
    <source>
        <strain evidence="4">KI16_H9</strain>
    </source>
</reference>